<feature type="compositionally biased region" description="Low complexity" evidence="1">
    <location>
        <begin position="134"/>
        <end position="145"/>
    </location>
</feature>
<proteinExistence type="predicted"/>
<dbReference type="Proteomes" id="UP000322225">
    <property type="component" value="Chromosome 13"/>
</dbReference>
<reference evidence="2" key="1">
    <citation type="submission" date="2017-08" db="EMBL/GenBank/DDBJ databases">
        <authorList>
            <person name="Cuomo C."/>
            <person name="Billmyre B."/>
            <person name="Heitman J."/>
        </authorList>
    </citation>
    <scope>NUCLEOTIDE SEQUENCE</scope>
    <source>
        <strain evidence="2">CBS 12478</strain>
    </source>
</reference>
<feature type="compositionally biased region" description="Basic and acidic residues" evidence="1">
    <location>
        <begin position="304"/>
        <end position="318"/>
    </location>
</feature>
<dbReference type="RefSeq" id="XP_031863555.1">
    <property type="nucleotide sequence ID" value="XM_032001998.1"/>
</dbReference>
<accession>A0A5M6C663</accession>
<dbReference type="GeneID" id="43586108"/>
<evidence type="ECO:0000313" key="2">
    <source>
        <dbReference type="EMBL" id="WWD22448.1"/>
    </source>
</evidence>
<dbReference type="EMBL" id="CP144063">
    <property type="protein sequence ID" value="WWD22448.1"/>
    <property type="molecule type" value="Genomic_DNA"/>
</dbReference>
<gene>
    <name evidence="2" type="ORF">CI109_106939</name>
</gene>
<sequence>MPCAITSLLACAGTAISHLGGDHTTDSGNSWMSPCVSSKSKKIRFKDQELGLTSKDELDSYKQDEKDRAMNIDDDVETLSYYNSTTPPALEDAEDERENGILGSPDSGAALLTPPSNGKNASLRLLTSPKCYPSSLSRKSSPSSSEDLTVLTEVDENQYPRQISSPSSSTKPKSILRPSTAPPPMEKTSSCSGIWLCSAPRKSQSPSISRSESTTSIASLPVTSAEVTCSSSAARLARPVIVRSMSTGRLAFDAQGRVQCLSSHSERMVKRPTPAPRLSTMGRSTTTKYRSTSNPSYPSSRCPELQKDSQDERVERVSSRAASPSPSVQSDSAVDISKKKSLGGWAKKGWKSSGLKGVLA</sequence>
<feature type="region of interest" description="Disordered" evidence="1">
    <location>
        <begin position="82"/>
        <end position="188"/>
    </location>
</feature>
<feature type="compositionally biased region" description="Low complexity" evidence="1">
    <location>
        <begin position="319"/>
        <end position="328"/>
    </location>
</feature>
<dbReference type="OrthoDB" id="2596969at2759"/>
<organism evidence="2 3">
    <name type="scientific">Kwoniella shandongensis</name>
    <dbReference type="NCBI Taxonomy" id="1734106"/>
    <lineage>
        <taxon>Eukaryota</taxon>
        <taxon>Fungi</taxon>
        <taxon>Dikarya</taxon>
        <taxon>Basidiomycota</taxon>
        <taxon>Agaricomycotina</taxon>
        <taxon>Tremellomycetes</taxon>
        <taxon>Tremellales</taxon>
        <taxon>Cryptococcaceae</taxon>
        <taxon>Kwoniella</taxon>
    </lineage>
</organism>
<protein>
    <submittedName>
        <fullName evidence="2">Uncharacterized protein</fullName>
    </submittedName>
</protein>
<dbReference type="KEGG" id="ksn:43586108"/>
<feature type="compositionally biased region" description="Low complexity" evidence="1">
    <location>
        <begin position="164"/>
        <end position="173"/>
    </location>
</feature>
<evidence type="ECO:0000313" key="3">
    <source>
        <dbReference type="Proteomes" id="UP000322225"/>
    </source>
</evidence>
<dbReference type="AlphaFoldDB" id="A0A5M6C663"/>
<reference evidence="2" key="2">
    <citation type="submission" date="2024-01" db="EMBL/GenBank/DDBJ databases">
        <title>Comparative genomics of Cryptococcus and Kwoniella reveals pathogenesis evolution and contrasting modes of karyotype evolution via chromosome fusion or intercentromeric recombination.</title>
        <authorList>
            <person name="Coelho M.A."/>
            <person name="David-Palma M."/>
            <person name="Shea T."/>
            <person name="Bowers K."/>
            <person name="McGinley-Smith S."/>
            <person name="Mohammad A.W."/>
            <person name="Gnirke A."/>
            <person name="Yurkov A.M."/>
            <person name="Nowrousian M."/>
            <person name="Sun S."/>
            <person name="Cuomo C.A."/>
            <person name="Heitman J."/>
        </authorList>
    </citation>
    <scope>NUCLEOTIDE SEQUENCE</scope>
    <source>
        <strain evidence="2">CBS 12478</strain>
    </source>
</reference>
<keyword evidence="3" id="KW-1185">Reference proteome</keyword>
<name>A0A5M6C663_9TREE</name>
<feature type="compositionally biased region" description="Polar residues" evidence="1">
    <location>
        <begin position="281"/>
        <end position="299"/>
    </location>
</feature>
<evidence type="ECO:0000256" key="1">
    <source>
        <dbReference type="SAM" id="MobiDB-lite"/>
    </source>
</evidence>
<feature type="region of interest" description="Disordered" evidence="1">
    <location>
        <begin position="261"/>
        <end position="338"/>
    </location>
</feature>